<comment type="caution">
    <text evidence="7">The sequence shown here is derived from an EMBL/GenBank/DDBJ whole genome shotgun (WGS) entry which is preliminary data.</text>
</comment>
<feature type="transmembrane region" description="Helical" evidence="6">
    <location>
        <begin position="76"/>
        <end position="95"/>
    </location>
</feature>
<dbReference type="PANTHER" id="PTHR11654">
    <property type="entry name" value="OLIGOPEPTIDE TRANSPORTER-RELATED"/>
    <property type="match status" value="1"/>
</dbReference>
<keyword evidence="5 6" id="KW-0472">Membrane</keyword>
<feature type="transmembrane region" description="Helical" evidence="6">
    <location>
        <begin position="473"/>
        <end position="493"/>
    </location>
</feature>
<evidence type="ECO:0000256" key="3">
    <source>
        <dbReference type="ARBA" id="ARBA00022692"/>
    </source>
</evidence>
<organism evidence="7 8">
    <name type="scientific">Quercus rubra</name>
    <name type="common">Northern red oak</name>
    <name type="synonym">Quercus borealis</name>
    <dbReference type="NCBI Taxonomy" id="3512"/>
    <lineage>
        <taxon>Eukaryota</taxon>
        <taxon>Viridiplantae</taxon>
        <taxon>Streptophyta</taxon>
        <taxon>Embryophyta</taxon>
        <taxon>Tracheophyta</taxon>
        <taxon>Spermatophyta</taxon>
        <taxon>Magnoliopsida</taxon>
        <taxon>eudicotyledons</taxon>
        <taxon>Gunneridae</taxon>
        <taxon>Pentapetalae</taxon>
        <taxon>rosids</taxon>
        <taxon>fabids</taxon>
        <taxon>Fagales</taxon>
        <taxon>Fagaceae</taxon>
        <taxon>Quercus</taxon>
    </lineage>
</organism>
<evidence type="ECO:0000256" key="4">
    <source>
        <dbReference type="ARBA" id="ARBA00022989"/>
    </source>
</evidence>
<gene>
    <name evidence="7" type="ORF">RGQ29_028847</name>
</gene>
<dbReference type="InterPro" id="IPR000109">
    <property type="entry name" value="POT_fam"/>
</dbReference>
<dbReference type="GO" id="GO:0006857">
    <property type="term" value="P:oligopeptide transport"/>
    <property type="evidence" value="ECO:0007669"/>
    <property type="project" value="InterPro"/>
</dbReference>
<dbReference type="GO" id="GO:0016020">
    <property type="term" value="C:membrane"/>
    <property type="evidence" value="ECO:0007669"/>
    <property type="project" value="UniProtKB-SubCell"/>
</dbReference>
<keyword evidence="4 6" id="KW-1133">Transmembrane helix</keyword>
<keyword evidence="8" id="KW-1185">Reference proteome</keyword>
<dbReference type="SUPFAM" id="SSF103473">
    <property type="entry name" value="MFS general substrate transporter"/>
    <property type="match status" value="1"/>
</dbReference>
<evidence type="ECO:0000256" key="6">
    <source>
        <dbReference type="SAM" id="Phobius"/>
    </source>
</evidence>
<evidence type="ECO:0000313" key="7">
    <source>
        <dbReference type="EMBL" id="KAK4578939.1"/>
    </source>
</evidence>
<evidence type="ECO:0000256" key="1">
    <source>
        <dbReference type="ARBA" id="ARBA00004141"/>
    </source>
</evidence>
<feature type="transmembrane region" description="Helical" evidence="6">
    <location>
        <begin position="351"/>
        <end position="371"/>
    </location>
</feature>
<feature type="transmembrane region" description="Helical" evidence="6">
    <location>
        <begin position="101"/>
        <end position="121"/>
    </location>
</feature>
<dbReference type="PROSITE" id="PS01022">
    <property type="entry name" value="PTR2_1"/>
    <property type="match status" value="1"/>
</dbReference>
<sequence length="551" mass="60527">MEGIESKQFEGRLSALTTPNEEGGQASKESKRGGWITFPFITGTLMGLSLVAGGWASNLIVYLITKYVKNIAATKINNIVLGCFSLFPVAGAIIADSFLGSFPVVLIFSFVSLLGMIMFTLTATIHSLRPTQCVIGSYTCETSSNLQHAVLYMTLGLASLGLGGTRFTIATMGAEQFDKPNDRGIFFNWYFFTLYVANVISFCVIVYIQDNVGWGLGFGICAIPNAIAVVLFVLGKRFYRQVKPNGSPFTSIARVIVAAIRKRKLLGTSGNQDYYLKTTSVLKMEAGASTKNFRSWKLCIVEEVEALKNIIRTIPIWSTGIFISLLVGILNSLTILQVLTMNRHLGPHFEIPAGSFILFNLIATTVAIFFIDHLLIPIWRKITCQTLTPLQRIGIGHIINILGLIASALIEIRRLHVIRTHSLIGQPNLVLPISALWLAVPLTIIGIGEGFIVPSTIALYYQEFPKSLKSTSTAMVSLLLAIGLFLSPAIMDLIEQITGWLPDNINVGRLDNVYWILTVIGVLNFGYYLICAKLFKYQNVEEHDGPSVLAL</sequence>
<accession>A0AAN7ETG8</accession>
<feature type="transmembrane region" description="Helical" evidence="6">
    <location>
        <begin position="430"/>
        <end position="461"/>
    </location>
</feature>
<protein>
    <submittedName>
        <fullName evidence="7">Uncharacterized protein</fullName>
    </submittedName>
</protein>
<dbReference type="InterPro" id="IPR018456">
    <property type="entry name" value="PTR2_symporter_CS"/>
</dbReference>
<dbReference type="Proteomes" id="UP001324115">
    <property type="component" value="Unassembled WGS sequence"/>
</dbReference>
<evidence type="ECO:0000313" key="8">
    <source>
        <dbReference type="Proteomes" id="UP001324115"/>
    </source>
</evidence>
<keyword evidence="3 6" id="KW-0812">Transmembrane</keyword>
<dbReference type="Pfam" id="PF00854">
    <property type="entry name" value="PTR2"/>
    <property type="match status" value="1"/>
</dbReference>
<dbReference type="AlphaFoldDB" id="A0AAN7ETG8"/>
<comment type="subcellular location">
    <subcellularLocation>
        <location evidence="1">Membrane</location>
        <topology evidence="1">Multi-pass membrane protein</topology>
    </subcellularLocation>
</comment>
<feature type="transmembrane region" description="Helical" evidence="6">
    <location>
        <begin position="316"/>
        <end position="339"/>
    </location>
</feature>
<feature type="transmembrane region" description="Helical" evidence="6">
    <location>
        <begin position="392"/>
        <end position="410"/>
    </location>
</feature>
<evidence type="ECO:0000256" key="5">
    <source>
        <dbReference type="ARBA" id="ARBA00023136"/>
    </source>
</evidence>
<dbReference type="GO" id="GO:0022857">
    <property type="term" value="F:transmembrane transporter activity"/>
    <property type="evidence" value="ECO:0007669"/>
    <property type="project" value="InterPro"/>
</dbReference>
<reference evidence="7 8" key="1">
    <citation type="journal article" date="2023" name="G3 (Bethesda)">
        <title>A haplotype-resolved chromosome-scale genome for Quercus rubra L. provides insights into the genetics of adaptive traits for red oak species.</title>
        <authorList>
            <person name="Kapoor B."/>
            <person name="Jenkins J."/>
            <person name="Schmutz J."/>
            <person name="Zhebentyayeva T."/>
            <person name="Kuelheim C."/>
            <person name="Coggeshall M."/>
            <person name="Heim C."/>
            <person name="Lasky J.R."/>
            <person name="Leites L."/>
            <person name="Islam-Faridi N."/>
            <person name="Romero-Severson J."/>
            <person name="DeLeo V.L."/>
            <person name="Lucas S.M."/>
            <person name="Lazic D."/>
            <person name="Gailing O."/>
            <person name="Carlson J."/>
            <person name="Staton M."/>
        </authorList>
    </citation>
    <scope>NUCLEOTIDE SEQUENCE [LARGE SCALE GENOMIC DNA]</scope>
    <source>
        <strain evidence="7">Pseudo-F2</strain>
    </source>
</reference>
<proteinExistence type="inferred from homology"/>
<feature type="transmembrane region" description="Helical" evidence="6">
    <location>
        <begin position="214"/>
        <end position="234"/>
    </location>
</feature>
<name>A0AAN7ETG8_QUERU</name>
<dbReference type="Gene3D" id="1.20.1250.20">
    <property type="entry name" value="MFS general substrate transporter like domains"/>
    <property type="match status" value="1"/>
</dbReference>
<feature type="transmembrane region" description="Helical" evidence="6">
    <location>
        <begin position="189"/>
        <end position="208"/>
    </location>
</feature>
<feature type="transmembrane region" description="Helical" evidence="6">
    <location>
        <begin position="40"/>
        <end position="64"/>
    </location>
</feature>
<dbReference type="InterPro" id="IPR036259">
    <property type="entry name" value="MFS_trans_sf"/>
</dbReference>
<dbReference type="EMBL" id="JAXUIC010000008">
    <property type="protein sequence ID" value="KAK4578939.1"/>
    <property type="molecule type" value="Genomic_DNA"/>
</dbReference>
<feature type="transmembrane region" description="Helical" evidence="6">
    <location>
        <begin position="513"/>
        <end position="530"/>
    </location>
</feature>
<comment type="similarity">
    <text evidence="2">Belongs to the major facilitator superfamily. Proton-dependent oligopeptide transporter (POT/PTR) (TC 2.A.17) family.</text>
</comment>
<evidence type="ECO:0000256" key="2">
    <source>
        <dbReference type="ARBA" id="ARBA00005982"/>
    </source>
</evidence>